<dbReference type="Proteomes" id="UP000265520">
    <property type="component" value="Unassembled WGS sequence"/>
</dbReference>
<keyword evidence="2" id="KW-1185">Reference proteome</keyword>
<evidence type="ECO:0000313" key="2">
    <source>
        <dbReference type="Proteomes" id="UP000265520"/>
    </source>
</evidence>
<dbReference type="InterPro" id="IPR032567">
    <property type="entry name" value="RTL1-rel"/>
</dbReference>
<dbReference type="PANTHER" id="PTHR15503">
    <property type="entry name" value="LDOC1 RELATED"/>
    <property type="match status" value="1"/>
</dbReference>
<dbReference type="EMBL" id="LXQA010559641">
    <property type="protein sequence ID" value="MCI59228.1"/>
    <property type="molecule type" value="Genomic_DNA"/>
</dbReference>
<dbReference type="Gene3D" id="3.10.10.10">
    <property type="entry name" value="HIV Type 1 Reverse Transcriptase, subunit A, domain 1"/>
    <property type="match status" value="1"/>
</dbReference>
<proteinExistence type="predicted"/>
<feature type="non-terminal residue" evidence="1">
    <location>
        <position position="1"/>
    </location>
</feature>
<reference evidence="1 2" key="1">
    <citation type="journal article" date="2018" name="Front. Plant Sci.">
        <title>Red Clover (Trifolium pratense) and Zigzag Clover (T. medium) - A Picture of Genomic Similarities and Differences.</title>
        <authorList>
            <person name="Dluhosova J."/>
            <person name="Istvanek J."/>
            <person name="Nedelnik J."/>
            <person name="Repkova J."/>
        </authorList>
    </citation>
    <scope>NUCLEOTIDE SEQUENCE [LARGE SCALE GENOMIC DNA]</scope>
    <source>
        <strain evidence="2">cv. 10/8</strain>
        <tissue evidence="1">Leaf</tissue>
    </source>
</reference>
<evidence type="ECO:0008006" key="3">
    <source>
        <dbReference type="Google" id="ProtNLM"/>
    </source>
</evidence>
<sequence>EIVSLSSIEVTPDVLVEEVRVVQQFQDVFRSEIPGFPPTREVEFFIDLHPGMKPISDSPYRMAPAELTELKSQIEELLGK</sequence>
<dbReference type="PANTHER" id="PTHR15503:SF45">
    <property type="entry name" value="RNA-DIRECTED DNA POLYMERASE HOMOLOG"/>
    <property type="match status" value="1"/>
</dbReference>
<evidence type="ECO:0000313" key="1">
    <source>
        <dbReference type="EMBL" id="MCI59228.1"/>
    </source>
</evidence>
<protein>
    <recommendedName>
        <fullName evidence="3">Cellular nucleic acid-binding protein</fullName>
    </recommendedName>
</protein>
<feature type="non-terminal residue" evidence="1">
    <location>
        <position position="80"/>
    </location>
</feature>
<name>A0A392TDY8_9FABA</name>
<dbReference type="InterPro" id="IPR043502">
    <property type="entry name" value="DNA/RNA_pol_sf"/>
</dbReference>
<comment type="caution">
    <text evidence="1">The sequence shown here is derived from an EMBL/GenBank/DDBJ whole genome shotgun (WGS) entry which is preliminary data.</text>
</comment>
<dbReference type="SUPFAM" id="SSF56672">
    <property type="entry name" value="DNA/RNA polymerases"/>
    <property type="match status" value="1"/>
</dbReference>
<dbReference type="AlphaFoldDB" id="A0A392TDY8"/>
<accession>A0A392TDY8</accession>
<organism evidence="1 2">
    <name type="scientific">Trifolium medium</name>
    <dbReference type="NCBI Taxonomy" id="97028"/>
    <lineage>
        <taxon>Eukaryota</taxon>
        <taxon>Viridiplantae</taxon>
        <taxon>Streptophyta</taxon>
        <taxon>Embryophyta</taxon>
        <taxon>Tracheophyta</taxon>
        <taxon>Spermatophyta</taxon>
        <taxon>Magnoliopsida</taxon>
        <taxon>eudicotyledons</taxon>
        <taxon>Gunneridae</taxon>
        <taxon>Pentapetalae</taxon>
        <taxon>rosids</taxon>
        <taxon>fabids</taxon>
        <taxon>Fabales</taxon>
        <taxon>Fabaceae</taxon>
        <taxon>Papilionoideae</taxon>
        <taxon>50 kb inversion clade</taxon>
        <taxon>NPAAA clade</taxon>
        <taxon>Hologalegina</taxon>
        <taxon>IRL clade</taxon>
        <taxon>Trifolieae</taxon>
        <taxon>Trifolium</taxon>
    </lineage>
</organism>